<accession>A0A2P2R337</accession>
<organism evidence="1">
    <name type="scientific">Rhizophora mucronata</name>
    <name type="common">Asiatic mangrove</name>
    <dbReference type="NCBI Taxonomy" id="61149"/>
    <lineage>
        <taxon>Eukaryota</taxon>
        <taxon>Viridiplantae</taxon>
        <taxon>Streptophyta</taxon>
        <taxon>Embryophyta</taxon>
        <taxon>Tracheophyta</taxon>
        <taxon>Spermatophyta</taxon>
        <taxon>Magnoliopsida</taxon>
        <taxon>eudicotyledons</taxon>
        <taxon>Gunneridae</taxon>
        <taxon>Pentapetalae</taxon>
        <taxon>rosids</taxon>
        <taxon>fabids</taxon>
        <taxon>Malpighiales</taxon>
        <taxon>Rhizophoraceae</taxon>
        <taxon>Rhizophora</taxon>
    </lineage>
</organism>
<sequence length="52" mass="6003">MHDHSLFLHHVQHITIHNVLASSFFIKVCTLSEPFSLDESLMDDITLGSYFQ</sequence>
<protein>
    <submittedName>
        <fullName evidence="1">Uncharacterized protein</fullName>
    </submittedName>
</protein>
<evidence type="ECO:0000313" key="1">
    <source>
        <dbReference type="EMBL" id="MBX73601.1"/>
    </source>
</evidence>
<reference evidence="1" key="1">
    <citation type="submission" date="2018-02" db="EMBL/GenBank/DDBJ databases">
        <title>Rhizophora mucronata_Transcriptome.</title>
        <authorList>
            <person name="Meera S.P."/>
            <person name="Sreeshan A."/>
            <person name="Augustine A."/>
        </authorList>
    </citation>
    <scope>NUCLEOTIDE SEQUENCE</scope>
    <source>
        <tissue evidence="1">Leaf</tissue>
    </source>
</reference>
<name>A0A2P2R337_RHIMU</name>
<proteinExistence type="predicted"/>
<dbReference type="EMBL" id="GGEC01093117">
    <property type="protein sequence ID" value="MBX73601.1"/>
    <property type="molecule type" value="Transcribed_RNA"/>
</dbReference>
<dbReference type="AlphaFoldDB" id="A0A2P2R337"/>